<feature type="domain" description="Xylose isomerase-like TIM barrel" evidence="1">
    <location>
        <begin position="27"/>
        <end position="266"/>
    </location>
</feature>
<gene>
    <name evidence="2" type="ORF">KFK14_23030</name>
</gene>
<accession>A0A975K787</accession>
<protein>
    <submittedName>
        <fullName evidence="2">Sugar phosphate isomerase/epimerase</fullName>
    </submittedName>
</protein>
<dbReference type="PANTHER" id="PTHR12110:SF48">
    <property type="entry name" value="BLL3656 PROTEIN"/>
    <property type="match status" value="1"/>
</dbReference>
<dbReference type="Pfam" id="PF01261">
    <property type="entry name" value="AP_endonuc_2"/>
    <property type="match status" value="1"/>
</dbReference>
<evidence type="ECO:0000313" key="3">
    <source>
        <dbReference type="Proteomes" id="UP000681425"/>
    </source>
</evidence>
<dbReference type="InterPro" id="IPR036237">
    <property type="entry name" value="Xyl_isomerase-like_sf"/>
</dbReference>
<proteinExistence type="predicted"/>
<reference evidence="2" key="1">
    <citation type="submission" date="2021-04" db="EMBL/GenBank/DDBJ databases">
        <title>Isolation of p-tert-butylphenol degrading bacteria Sphingobium phenoxybenzoativorans Tas13 from active sludge.</title>
        <authorList>
            <person name="Li Y."/>
        </authorList>
    </citation>
    <scope>NUCLEOTIDE SEQUENCE</scope>
    <source>
        <strain evidence="2">Tas13</strain>
    </source>
</reference>
<evidence type="ECO:0000313" key="2">
    <source>
        <dbReference type="EMBL" id="QUT05777.1"/>
    </source>
</evidence>
<dbReference type="SUPFAM" id="SSF51658">
    <property type="entry name" value="Xylose isomerase-like"/>
    <property type="match status" value="1"/>
</dbReference>
<dbReference type="GO" id="GO:0016853">
    <property type="term" value="F:isomerase activity"/>
    <property type="evidence" value="ECO:0007669"/>
    <property type="project" value="UniProtKB-KW"/>
</dbReference>
<keyword evidence="2" id="KW-0413">Isomerase</keyword>
<dbReference type="AlphaFoldDB" id="A0A975K787"/>
<sequence>MAKAHMAVQTVFWPSCIMDRPVFDQLAVAAAGGFDALAIAPMAIKNALASGLSLRDLRERAQELGVIFSHLDGISGWLPAWHPIEGDPAFNDYIRQRFNIDTQEALDLGAELDIAAIVAVGAFDRGMLDRETVLRGFADICAAAQTRGMRTALEFIPFWGIPEFVDAWDIVSTVGHVGSGLVLDTWHMQRGSTDFARDLACLDAMPDDCPFDIQLADALPGTAWKELLPDTNYRGFPGDGSLDIARMVSPVVGRGALLSIGPEVFGEAVSALPLEALGRRSGETTQRALADAGANA</sequence>
<dbReference type="InterPro" id="IPR050312">
    <property type="entry name" value="IolE/XylAMocC-like"/>
</dbReference>
<organism evidence="2 3">
    <name type="scientific">Sphingobium phenoxybenzoativorans</name>
    <dbReference type="NCBI Taxonomy" id="1592790"/>
    <lineage>
        <taxon>Bacteria</taxon>
        <taxon>Pseudomonadati</taxon>
        <taxon>Pseudomonadota</taxon>
        <taxon>Alphaproteobacteria</taxon>
        <taxon>Sphingomonadales</taxon>
        <taxon>Sphingomonadaceae</taxon>
        <taxon>Sphingobium</taxon>
    </lineage>
</organism>
<dbReference type="PANTHER" id="PTHR12110">
    <property type="entry name" value="HYDROXYPYRUVATE ISOMERASE"/>
    <property type="match status" value="1"/>
</dbReference>
<dbReference type="InterPro" id="IPR013022">
    <property type="entry name" value="Xyl_isomerase-like_TIM-brl"/>
</dbReference>
<keyword evidence="3" id="KW-1185">Reference proteome</keyword>
<evidence type="ECO:0000259" key="1">
    <source>
        <dbReference type="Pfam" id="PF01261"/>
    </source>
</evidence>
<dbReference type="KEGG" id="spph:KFK14_23030"/>
<dbReference type="Gene3D" id="3.20.20.150">
    <property type="entry name" value="Divalent-metal-dependent TIM barrel enzymes"/>
    <property type="match status" value="1"/>
</dbReference>
<dbReference type="Proteomes" id="UP000681425">
    <property type="component" value="Chromosome"/>
</dbReference>
<dbReference type="RefSeq" id="WP_212609290.1">
    <property type="nucleotide sequence ID" value="NZ_CP073910.1"/>
</dbReference>
<name>A0A975K787_9SPHN</name>
<dbReference type="EMBL" id="CP073910">
    <property type="protein sequence ID" value="QUT05777.1"/>
    <property type="molecule type" value="Genomic_DNA"/>
</dbReference>